<evidence type="ECO:0000313" key="2">
    <source>
        <dbReference type="Proteomes" id="UP000265520"/>
    </source>
</evidence>
<proteinExistence type="predicted"/>
<protein>
    <submittedName>
        <fullName evidence="1">Uncharacterized protein</fullName>
    </submittedName>
</protein>
<sequence>MLGEYMRLCEAPVWIERDELEREVVEMDAQAIVKTCNTDCVIGNIFLVWWCWEMMESLPQVSIQWV</sequence>
<accession>A0A392V052</accession>
<reference evidence="1 2" key="1">
    <citation type="journal article" date="2018" name="Front. Plant Sci.">
        <title>Red Clover (Trifolium pratense) and Zigzag Clover (T. medium) - A Picture of Genomic Similarities and Differences.</title>
        <authorList>
            <person name="Dluhosova J."/>
            <person name="Istvanek J."/>
            <person name="Nedelnik J."/>
            <person name="Repkova J."/>
        </authorList>
    </citation>
    <scope>NUCLEOTIDE SEQUENCE [LARGE SCALE GENOMIC DNA]</scope>
    <source>
        <strain evidence="2">cv. 10/8</strain>
        <tissue evidence="1">Leaf</tissue>
    </source>
</reference>
<organism evidence="1 2">
    <name type="scientific">Trifolium medium</name>
    <dbReference type="NCBI Taxonomy" id="97028"/>
    <lineage>
        <taxon>Eukaryota</taxon>
        <taxon>Viridiplantae</taxon>
        <taxon>Streptophyta</taxon>
        <taxon>Embryophyta</taxon>
        <taxon>Tracheophyta</taxon>
        <taxon>Spermatophyta</taxon>
        <taxon>Magnoliopsida</taxon>
        <taxon>eudicotyledons</taxon>
        <taxon>Gunneridae</taxon>
        <taxon>Pentapetalae</taxon>
        <taxon>rosids</taxon>
        <taxon>fabids</taxon>
        <taxon>Fabales</taxon>
        <taxon>Fabaceae</taxon>
        <taxon>Papilionoideae</taxon>
        <taxon>50 kb inversion clade</taxon>
        <taxon>NPAAA clade</taxon>
        <taxon>Hologalegina</taxon>
        <taxon>IRL clade</taxon>
        <taxon>Trifolieae</taxon>
        <taxon>Trifolium</taxon>
    </lineage>
</organism>
<dbReference type="EMBL" id="LXQA011003836">
    <property type="protein sequence ID" value="MCI80813.1"/>
    <property type="molecule type" value="Genomic_DNA"/>
</dbReference>
<comment type="caution">
    <text evidence="1">The sequence shown here is derived from an EMBL/GenBank/DDBJ whole genome shotgun (WGS) entry which is preliminary data.</text>
</comment>
<evidence type="ECO:0000313" key="1">
    <source>
        <dbReference type="EMBL" id="MCI80813.1"/>
    </source>
</evidence>
<name>A0A392V052_9FABA</name>
<dbReference type="AlphaFoldDB" id="A0A392V052"/>
<feature type="non-terminal residue" evidence="1">
    <location>
        <position position="66"/>
    </location>
</feature>
<dbReference type="Proteomes" id="UP000265520">
    <property type="component" value="Unassembled WGS sequence"/>
</dbReference>
<keyword evidence="2" id="KW-1185">Reference proteome</keyword>